<sequence>MPHHRPTAVDAAREGRPRGAARRAADRLTGPMTDEGNVMITERVHAIWRRELGRDDVAVDDDFFALGGQSVIMARIQRSLIVELGVEVPVDQLFRNPTVASISAYIESAQATTG</sequence>
<dbReference type="Pfam" id="PF00550">
    <property type="entry name" value="PP-binding"/>
    <property type="match status" value="1"/>
</dbReference>
<accession>A0A6M1LAC9</accession>
<evidence type="ECO:0000256" key="2">
    <source>
        <dbReference type="ARBA" id="ARBA00022553"/>
    </source>
</evidence>
<dbReference type="Gene3D" id="1.10.1200.10">
    <property type="entry name" value="ACP-like"/>
    <property type="match status" value="1"/>
</dbReference>
<evidence type="ECO:0000313" key="5">
    <source>
        <dbReference type="EMBL" id="NGM15232.1"/>
    </source>
</evidence>
<feature type="region of interest" description="Disordered" evidence="3">
    <location>
        <begin position="1"/>
        <end position="33"/>
    </location>
</feature>
<dbReference type="InterPro" id="IPR009081">
    <property type="entry name" value="PP-bd_ACP"/>
</dbReference>
<evidence type="ECO:0000256" key="1">
    <source>
        <dbReference type="ARBA" id="ARBA00022450"/>
    </source>
</evidence>
<dbReference type="Proteomes" id="UP000478148">
    <property type="component" value="Unassembled WGS sequence"/>
</dbReference>
<dbReference type="InterPro" id="IPR036736">
    <property type="entry name" value="ACP-like_sf"/>
</dbReference>
<dbReference type="SUPFAM" id="SSF47336">
    <property type="entry name" value="ACP-like"/>
    <property type="match status" value="1"/>
</dbReference>
<evidence type="ECO:0000256" key="3">
    <source>
        <dbReference type="SAM" id="MobiDB-lite"/>
    </source>
</evidence>
<proteinExistence type="predicted"/>
<feature type="domain" description="Carrier" evidence="4">
    <location>
        <begin position="35"/>
        <end position="110"/>
    </location>
</feature>
<protein>
    <submittedName>
        <fullName evidence="5">Acyl carrier protein</fullName>
    </submittedName>
</protein>
<dbReference type="GO" id="GO:0031177">
    <property type="term" value="F:phosphopantetheine binding"/>
    <property type="evidence" value="ECO:0007669"/>
    <property type="project" value="InterPro"/>
</dbReference>
<reference evidence="5 6" key="1">
    <citation type="submission" date="2020-02" db="EMBL/GenBank/DDBJ databases">
        <title>Draft Genome Sequence of Verrucosispora sp. Strain CWR15, Isolated from Gulf of Mexico Sponge.</title>
        <authorList>
            <person name="Kennedy S.J."/>
            <person name="Cella E."/>
            <person name="Azarian T."/>
            <person name="Baker B.J."/>
            <person name="Shaw L.N."/>
        </authorList>
    </citation>
    <scope>NUCLEOTIDE SEQUENCE [LARGE SCALE GENOMIC DNA]</scope>
    <source>
        <strain evidence="5 6">CWR15</strain>
    </source>
</reference>
<keyword evidence="1" id="KW-0596">Phosphopantetheine</keyword>
<evidence type="ECO:0000313" key="6">
    <source>
        <dbReference type="Proteomes" id="UP000478148"/>
    </source>
</evidence>
<gene>
    <name evidence="5" type="ORF">ENC19_22565</name>
</gene>
<keyword evidence="6" id="KW-1185">Reference proteome</keyword>
<keyword evidence="2" id="KW-0597">Phosphoprotein</keyword>
<dbReference type="EMBL" id="SAIY01000008">
    <property type="protein sequence ID" value="NGM15232.1"/>
    <property type="molecule type" value="Genomic_DNA"/>
</dbReference>
<name>A0A6M1LAC9_9ACTN</name>
<dbReference type="InterPro" id="IPR020806">
    <property type="entry name" value="PKS_PP-bd"/>
</dbReference>
<dbReference type="SMART" id="SM00823">
    <property type="entry name" value="PKS_PP"/>
    <property type="match status" value="1"/>
</dbReference>
<dbReference type="PROSITE" id="PS50075">
    <property type="entry name" value="CARRIER"/>
    <property type="match status" value="1"/>
</dbReference>
<comment type="caution">
    <text evidence="5">The sequence shown here is derived from an EMBL/GenBank/DDBJ whole genome shotgun (WGS) entry which is preliminary data.</text>
</comment>
<organism evidence="5 6">
    <name type="scientific">Verrucosispora sioxanthis</name>
    <dbReference type="NCBI Taxonomy" id="2499994"/>
    <lineage>
        <taxon>Bacteria</taxon>
        <taxon>Bacillati</taxon>
        <taxon>Actinomycetota</taxon>
        <taxon>Actinomycetes</taxon>
        <taxon>Micromonosporales</taxon>
        <taxon>Micromonosporaceae</taxon>
        <taxon>Micromonospora</taxon>
    </lineage>
</organism>
<evidence type="ECO:0000259" key="4">
    <source>
        <dbReference type="PROSITE" id="PS50075"/>
    </source>
</evidence>
<dbReference type="AlphaFoldDB" id="A0A6M1LAC9"/>